<dbReference type="SUPFAM" id="SSF55394">
    <property type="entry name" value="Bactericidal permeability-increasing protein, BPI"/>
    <property type="match status" value="2"/>
</dbReference>
<dbReference type="InterPro" id="IPR032942">
    <property type="entry name" value="BPI/LBP/Plunc"/>
</dbReference>
<comment type="caution">
    <text evidence="2">The sequence shown here is derived from an EMBL/GenBank/DDBJ whole genome shotgun (WGS) entry which is preliminary data.</text>
</comment>
<dbReference type="InterPro" id="IPR017943">
    <property type="entry name" value="Bactericidal_perm-incr_a/b_dom"/>
</dbReference>
<dbReference type="EMBL" id="CATQJL010000223">
    <property type="protein sequence ID" value="CAJ0598488.1"/>
    <property type="molecule type" value="Genomic_DNA"/>
</dbReference>
<dbReference type="AlphaFoldDB" id="A0AA36M547"/>
<keyword evidence="3" id="KW-1185">Reference proteome</keyword>
<dbReference type="Proteomes" id="UP001176961">
    <property type="component" value="Unassembled WGS sequence"/>
</dbReference>
<protein>
    <recommendedName>
        <fullName evidence="1">Lipid-binding serum glycoprotein C-terminal domain-containing protein</fullName>
    </recommendedName>
</protein>
<reference evidence="2" key="1">
    <citation type="submission" date="2023-07" db="EMBL/GenBank/DDBJ databases">
        <authorList>
            <consortium name="CYATHOMIX"/>
        </authorList>
    </citation>
    <scope>NUCLEOTIDE SEQUENCE</scope>
    <source>
        <strain evidence="2">N/A</strain>
    </source>
</reference>
<proteinExistence type="predicted"/>
<dbReference type="Gene3D" id="3.15.10.10">
    <property type="entry name" value="Bactericidal permeability-increasing protein, domain 1"/>
    <property type="match status" value="1"/>
</dbReference>
<dbReference type="SMART" id="SM00329">
    <property type="entry name" value="BPI2"/>
    <property type="match status" value="1"/>
</dbReference>
<dbReference type="Pfam" id="PF02886">
    <property type="entry name" value="LBP_BPI_CETP_C"/>
    <property type="match status" value="1"/>
</dbReference>
<name>A0AA36M547_CYLNA</name>
<evidence type="ECO:0000313" key="2">
    <source>
        <dbReference type="EMBL" id="CAJ0598488.1"/>
    </source>
</evidence>
<sequence length="638" mass="71405">MSRILFAVLIGACQNTYEMGYDYQHDVLKSLCRKDFVGVVKTSSQTWSPGGDEDLVVFLVTIVAAVRNKYKIPSNDLFRVFIYGLKGSLDMDIKWNLFWVAGNVIQNGTHDQFWTISSSVQEADSMVKNYAAVKGLKYYNELMNYVLPKKLKNDSEDRALSKQCIILPQCNSNECSLTRIYPSALTFLPKAAGNLIEKAINDFEIPDINAVFPFKNSTVKLTIRVENKKEIQLPTFVGDTNAEHGLVFRSHGGLFSFTGSWKADFILPNKILDINTTSTGWLEAAATGFNVNLTGKVNSLDGHLQLEMSECKMELDSFDYYANGTGFMPDILNVMRSMVEKVMKFRIRKMVCTAVKAQLIPTNLVLRTLPLHFPLYGFHIKYALDQPAYTDNYADLMGSFKVTYGDDQVCDAATSGQFTEEGLVPQMTTLWLDESLMMCGLTGIHESGIISIPINKKNVPVIESFLKTSCSLLSVCMGKFFKKLRKEYPNQYIEMMMQTTEAPHVYMTAKDGITIGGQFALNMYIDPRVNNTKPLATIILNGTMSITPMIVNRRLSAKVSNLKFHLRPGSSEIGDITFTFLAVFETIFSKVTKFLTNNVLKVGIPIPSFANVTISDATEISVFDKCVRANVGFEFEAI</sequence>
<evidence type="ECO:0000313" key="3">
    <source>
        <dbReference type="Proteomes" id="UP001176961"/>
    </source>
</evidence>
<accession>A0AA36M547</accession>
<gene>
    <name evidence="2" type="ORF">CYNAS_LOCUS10471</name>
</gene>
<dbReference type="Gene3D" id="3.15.20.10">
    <property type="entry name" value="Bactericidal permeability-increasing protein, domain 2"/>
    <property type="match status" value="1"/>
</dbReference>
<dbReference type="GO" id="GO:0008289">
    <property type="term" value="F:lipid binding"/>
    <property type="evidence" value="ECO:0007669"/>
    <property type="project" value="InterPro"/>
</dbReference>
<dbReference type="InterPro" id="IPR001124">
    <property type="entry name" value="Lipid-bd_serum_glycop_C"/>
</dbReference>
<dbReference type="PANTHER" id="PTHR10504">
    <property type="entry name" value="BACTERICIDAL PERMEABILITY-INCREASING BPI PROTEIN-RELATED"/>
    <property type="match status" value="1"/>
</dbReference>
<dbReference type="PANTHER" id="PTHR10504:SF145">
    <property type="entry name" value="PROTEIN CBG15266"/>
    <property type="match status" value="1"/>
</dbReference>
<dbReference type="GO" id="GO:0005615">
    <property type="term" value="C:extracellular space"/>
    <property type="evidence" value="ECO:0007669"/>
    <property type="project" value="TreeGrafter"/>
</dbReference>
<evidence type="ECO:0000259" key="1">
    <source>
        <dbReference type="SMART" id="SM00329"/>
    </source>
</evidence>
<feature type="domain" description="Lipid-binding serum glycoprotein C-terminal" evidence="1">
    <location>
        <begin position="422"/>
        <end position="631"/>
    </location>
</feature>
<organism evidence="2 3">
    <name type="scientific">Cylicocyclus nassatus</name>
    <name type="common">Nematode worm</name>
    <dbReference type="NCBI Taxonomy" id="53992"/>
    <lineage>
        <taxon>Eukaryota</taxon>
        <taxon>Metazoa</taxon>
        <taxon>Ecdysozoa</taxon>
        <taxon>Nematoda</taxon>
        <taxon>Chromadorea</taxon>
        <taxon>Rhabditida</taxon>
        <taxon>Rhabditina</taxon>
        <taxon>Rhabditomorpha</taxon>
        <taxon>Strongyloidea</taxon>
        <taxon>Strongylidae</taxon>
        <taxon>Cylicocyclus</taxon>
    </lineage>
</organism>